<dbReference type="PANTHER" id="PTHR40855">
    <property type="entry name" value="DIOX_N DOMAIN-CONTAINING PROTEIN"/>
    <property type="match status" value="1"/>
</dbReference>
<keyword evidence="4" id="KW-1185">Reference proteome</keyword>
<gene>
    <name evidence="3" type="ORF">ACHHYP_16519</name>
</gene>
<dbReference type="PANTHER" id="PTHR40855:SF1">
    <property type="entry name" value="CLAVAMINATE SYNTHASE-LIKE PROTEIN"/>
    <property type="match status" value="1"/>
</dbReference>
<organism evidence="3 4">
    <name type="scientific">Achlya hypogyna</name>
    <name type="common">Oomycete</name>
    <name type="synonym">Protoachlya hypogyna</name>
    <dbReference type="NCBI Taxonomy" id="1202772"/>
    <lineage>
        <taxon>Eukaryota</taxon>
        <taxon>Sar</taxon>
        <taxon>Stramenopiles</taxon>
        <taxon>Oomycota</taxon>
        <taxon>Saprolegniomycetes</taxon>
        <taxon>Saprolegniales</taxon>
        <taxon>Achlyaceae</taxon>
        <taxon>Achlya</taxon>
    </lineage>
</organism>
<protein>
    <recommendedName>
        <fullName evidence="5">Secreted protein</fullName>
    </recommendedName>
</protein>
<evidence type="ECO:0000313" key="3">
    <source>
        <dbReference type="EMBL" id="OQR81277.1"/>
    </source>
</evidence>
<dbReference type="AlphaFoldDB" id="A0A1V9Y6E3"/>
<feature type="chain" id="PRO_5013206970" description="Secreted protein" evidence="2">
    <location>
        <begin position="17"/>
        <end position="460"/>
    </location>
</feature>
<feature type="signal peptide" evidence="2">
    <location>
        <begin position="1"/>
        <end position="16"/>
    </location>
</feature>
<dbReference type="EMBL" id="JNBR01002825">
    <property type="protein sequence ID" value="OQR81277.1"/>
    <property type="molecule type" value="Genomic_DNA"/>
</dbReference>
<dbReference type="Proteomes" id="UP000243579">
    <property type="component" value="Unassembled WGS sequence"/>
</dbReference>
<dbReference type="InterPro" id="IPR027443">
    <property type="entry name" value="IPNS-like_sf"/>
</dbReference>
<keyword evidence="1" id="KW-1133">Transmembrane helix</keyword>
<proteinExistence type="predicted"/>
<dbReference type="OrthoDB" id="65473at2759"/>
<dbReference type="SUPFAM" id="SSF51197">
    <property type="entry name" value="Clavaminate synthase-like"/>
    <property type="match status" value="1"/>
</dbReference>
<keyword evidence="1" id="KW-0472">Membrane</keyword>
<reference evidence="3 4" key="1">
    <citation type="journal article" date="2014" name="Genome Biol. Evol.">
        <title>The secreted proteins of Achlya hypogyna and Thraustotheca clavata identify the ancestral oomycete secretome and reveal gene acquisitions by horizontal gene transfer.</title>
        <authorList>
            <person name="Misner I."/>
            <person name="Blouin N."/>
            <person name="Leonard G."/>
            <person name="Richards T.A."/>
            <person name="Lane C.E."/>
        </authorList>
    </citation>
    <scope>NUCLEOTIDE SEQUENCE [LARGE SCALE GENOMIC DNA]</scope>
    <source>
        <strain evidence="3 4">ATCC 48635</strain>
    </source>
</reference>
<evidence type="ECO:0008006" key="5">
    <source>
        <dbReference type="Google" id="ProtNLM"/>
    </source>
</evidence>
<dbReference type="Gene3D" id="2.60.120.330">
    <property type="entry name" value="B-lactam Antibiotic, Isopenicillin N Synthase, Chain"/>
    <property type="match status" value="1"/>
</dbReference>
<evidence type="ECO:0000256" key="1">
    <source>
        <dbReference type="SAM" id="Phobius"/>
    </source>
</evidence>
<comment type="caution">
    <text evidence="3">The sequence shown here is derived from an EMBL/GenBank/DDBJ whole genome shotgun (WGS) entry which is preliminary data.</text>
</comment>
<name>A0A1V9Y6E3_ACHHY</name>
<keyword evidence="1" id="KW-0812">Transmembrane</keyword>
<feature type="transmembrane region" description="Helical" evidence="1">
    <location>
        <begin position="417"/>
        <end position="438"/>
    </location>
</feature>
<keyword evidence="2" id="KW-0732">Signal</keyword>
<sequence>MLRLTIAAATAAATSAALAPFAIPSYDIAALEQDAAPLVASLETYGIVALKGIPAFEDTRFDYLHTAFECIQQHPELPELQHKTLGDGTARQTISTNADGDFPVANACPEYAHAHRAYMDLVQAAAEALGRTLDASSDAESLSLADVAQSGKHLDHVHMYSASPTPATDGTSLSLEMHTDNGLFLLTSAPLFFDEQGNEVSFEAAGLEIEVPVDGTVQRVAPTLRHDELVLMVGEGFNRWGNFGHRFPPVVHGLRMPAAMPSSVARLFSGRMVLMRPDDILVSAGLSFDEYAAATARHLADPDASFAALACPTGRSLLASDLSCTLGVWVPSNASASTTTTEMCMRHCNSPNMQSEVATCKKLQCVKTGDVPHGGTVCWMLCVEHLTSCSPDAQTCLPDQTLECPAQAATATAAPGLWVVVAFVVGGAFVLALVVRIWRRRTVTQRRNSCTPTETSSLLA</sequence>
<evidence type="ECO:0000313" key="4">
    <source>
        <dbReference type="Proteomes" id="UP000243579"/>
    </source>
</evidence>
<accession>A0A1V9Y6E3</accession>
<evidence type="ECO:0000256" key="2">
    <source>
        <dbReference type="SAM" id="SignalP"/>
    </source>
</evidence>